<name>A0ACC0FHS2_9ERIC</name>
<dbReference type="EMBL" id="CM045771">
    <property type="protein sequence ID" value="KAI7987652.1"/>
    <property type="molecule type" value="Genomic_DNA"/>
</dbReference>
<dbReference type="Proteomes" id="UP001060215">
    <property type="component" value="Chromosome 14"/>
</dbReference>
<sequence>MYSSQKSSREDRLKRNPRNPSFSSSLLDEIYRSIDGGNEKCQELKLYKDRVVKKQSHGSSVEDEDMASLSRACLLEEWMEKKVHDKVSGQRRQLVPELEERKLQHRNTDALFFSSSSSSSDSSSGALSISSSDTEF</sequence>
<reference evidence="1 2" key="1">
    <citation type="journal article" date="2022" name="Plant J.">
        <title>Chromosome-level genome of Camellia lanceoleosa provides a valuable resource for understanding genome evolution and self-incompatibility.</title>
        <authorList>
            <person name="Gong W."/>
            <person name="Xiao S."/>
            <person name="Wang L."/>
            <person name="Liao Z."/>
            <person name="Chang Y."/>
            <person name="Mo W."/>
            <person name="Hu G."/>
            <person name="Li W."/>
            <person name="Zhao G."/>
            <person name="Zhu H."/>
            <person name="Hu X."/>
            <person name="Ji K."/>
            <person name="Xiang X."/>
            <person name="Song Q."/>
            <person name="Yuan D."/>
            <person name="Jin S."/>
            <person name="Zhang L."/>
        </authorList>
    </citation>
    <scope>NUCLEOTIDE SEQUENCE [LARGE SCALE GENOMIC DNA]</scope>
    <source>
        <strain evidence="1">SQ_2022a</strain>
    </source>
</reference>
<accession>A0ACC0FHS2</accession>
<protein>
    <submittedName>
        <fullName evidence="1">Uncharacterized protein</fullName>
    </submittedName>
</protein>
<keyword evidence="2" id="KW-1185">Reference proteome</keyword>
<evidence type="ECO:0000313" key="2">
    <source>
        <dbReference type="Proteomes" id="UP001060215"/>
    </source>
</evidence>
<organism evidence="1 2">
    <name type="scientific">Camellia lanceoleosa</name>
    <dbReference type="NCBI Taxonomy" id="1840588"/>
    <lineage>
        <taxon>Eukaryota</taxon>
        <taxon>Viridiplantae</taxon>
        <taxon>Streptophyta</taxon>
        <taxon>Embryophyta</taxon>
        <taxon>Tracheophyta</taxon>
        <taxon>Spermatophyta</taxon>
        <taxon>Magnoliopsida</taxon>
        <taxon>eudicotyledons</taxon>
        <taxon>Gunneridae</taxon>
        <taxon>Pentapetalae</taxon>
        <taxon>asterids</taxon>
        <taxon>Ericales</taxon>
        <taxon>Theaceae</taxon>
        <taxon>Camellia</taxon>
    </lineage>
</organism>
<comment type="caution">
    <text evidence="1">The sequence shown here is derived from an EMBL/GenBank/DDBJ whole genome shotgun (WGS) entry which is preliminary data.</text>
</comment>
<proteinExistence type="predicted"/>
<gene>
    <name evidence="1" type="ORF">LOK49_LG13G02974</name>
</gene>
<evidence type="ECO:0000313" key="1">
    <source>
        <dbReference type="EMBL" id="KAI7987652.1"/>
    </source>
</evidence>